<reference evidence="1 2" key="1">
    <citation type="submission" date="2016-04" db="EMBL/GenBank/DDBJ databases">
        <title>A degradative enzymes factory behind the ericoid mycorrhizal symbiosis.</title>
        <authorList>
            <consortium name="DOE Joint Genome Institute"/>
            <person name="Martino E."/>
            <person name="Morin E."/>
            <person name="Grelet G."/>
            <person name="Kuo A."/>
            <person name="Kohler A."/>
            <person name="Daghino S."/>
            <person name="Barry K."/>
            <person name="Choi C."/>
            <person name="Cichocki N."/>
            <person name="Clum A."/>
            <person name="Copeland A."/>
            <person name="Hainaut M."/>
            <person name="Haridas S."/>
            <person name="Labutti K."/>
            <person name="Lindquist E."/>
            <person name="Lipzen A."/>
            <person name="Khouja H.-R."/>
            <person name="Murat C."/>
            <person name="Ohm R."/>
            <person name="Olson A."/>
            <person name="Spatafora J."/>
            <person name="Veneault-Fourrey C."/>
            <person name="Henrissat B."/>
            <person name="Grigoriev I."/>
            <person name="Martin F."/>
            <person name="Perotto S."/>
        </authorList>
    </citation>
    <scope>NUCLEOTIDE SEQUENCE [LARGE SCALE GENOMIC DNA]</scope>
    <source>
        <strain evidence="1 2">F</strain>
    </source>
</reference>
<evidence type="ECO:0000313" key="1">
    <source>
        <dbReference type="EMBL" id="PMD34617.1"/>
    </source>
</evidence>
<sequence>MTLDDESTLQFYDDWHSFDSSRFATYFTKDIVFKAANEPEINSLETLQQHFAATFPLLISENHKHLRMDTVRDGTCIYNSFEVAFVFKSHPEDIVAFPALVYFVRVPRGEAEAGKIKEMTVYQDLGLLKAKITGA</sequence>
<dbReference type="InterPro" id="IPR032710">
    <property type="entry name" value="NTF2-like_dom_sf"/>
</dbReference>
<dbReference type="OrthoDB" id="3513000at2759"/>
<proteinExistence type="predicted"/>
<accession>A0A2J6R7X2</accession>
<dbReference type="EMBL" id="KZ613953">
    <property type="protein sequence ID" value="PMD34617.1"/>
    <property type="molecule type" value="Genomic_DNA"/>
</dbReference>
<dbReference type="AlphaFoldDB" id="A0A2J6R7X2"/>
<name>A0A2J6R7X2_HYAVF</name>
<protein>
    <recommendedName>
        <fullName evidence="3">SnoaL-like domain-containing protein</fullName>
    </recommendedName>
</protein>
<dbReference type="Proteomes" id="UP000235786">
    <property type="component" value="Unassembled WGS sequence"/>
</dbReference>
<gene>
    <name evidence="1" type="ORF">L207DRAFT_638150</name>
</gene>
<evidence type="ECO:0008006" key="3">
    <source>
        <dbReference type="Google" id="ProtNLM"/>
    </source>
</evidence>
<keyword evidence="2" id="KW-1185">Reference proteome</keyword>
<dbReference type="SUPFAM" id="SSF54427">
    <property type="entry name" value="NTF2-like"/>
    <property type="match status" value="1"/>
</dbReference>
<dbReference type="Gene3D" id="3.10.450.50">
    <property type="match status" value="1"/>
</dbReference>
<organism evidence="1 2">
    <name type="scientific">Hyaloscypha variabilis (strain UAMH 11265 / GT02V1 / F)</name>
    <name type="common">Meliniomyces variabilis</name>
    <dbReference type="NCBI Taxonomy" id="1149755"/>
    <lineage>
        <taxon>Eukaryota</taxon>
        <taxon>Fungi</taxon>
        <taxon>Dikarya</taxon>
        <taxon>Ascomycota</taxon>
        <taxon>Pezizomycotina</taxon>
        <taxon>Leotiomycetes</taxon>
        <taxon>Helotiales</taxon>
        <taxon>Hyaloscyphaceae</taxon>
        <taxon>Hyaloscypha</taxon>
        <taxon>Hyaloscypha variabilis</taxon>
    </lineage>
</organism>
<evidence type="ECO:0000313" key="2">
    <source>
        <dbReference type="Proteomes" id="UP000235786"/>
    </source>
</evidence>